<reference evidence="4 5" key="2">
    <citation type="journal article" date="2021" name="Int. J. Syst. Evol. Microbiol.">
        <title>Isolation and Polyphasic Characterization of Desulfuromonas versatilis sp. Nov., an Electrogenic Bacteria Capable of Versatile Metabolism Isolated from a Graphene Oxide-Reducing Enrichment Culture.</title>
        <authorList>
            <person name="Xie L."/>
            <person name="Yoshida N."/>
            <person name="Ishii S."/>
            <person name="Meng L."/>
        </authorList>
    </citation>
    <scope>NUCLEOTIDE SEQUENCE [LARGE SCALE GENOMIC DNA]</scope>
    <source>
        <strain evidence="4 5">NIT-T3</strain>
    </source>
</reference>
<organism evidence="4 5">
    <name type="scientific">Desulfuromonas versatilis</name>
    <dbReference type="NCBI Taxonomy" id="2802975"/>
    <lineage>
        <taxon>Bacteria</taxon>
        <taxon>Pseudomonadati</taxon>
        <taxon>Thermodesulfobacteriota</taxon>
        <taxon>Desulfuromonadia</taxon>
        <taxon>Desulfuromonadales</taxon>
        <taxon>Desulfuromonadaceae</taxon>
        <taxon>Desulfuromonas</taxon>
    </lineage>
</organism>
<dbReference type="SUPFAM" id="SSF53474">
    <property type="entry name" value="alpha/beta-Hydrolases"/>
    <property type="match status" value="1"/>
</dbReference>
<dbReference type="Gene3D" id="2.40.50.230">
    <property type="entry name" value="Gp5 N-terminal domain"/>
    <property type="match status" value="1"/>
</dbReference>
<evidence type="ECO:0000313" key="4">
    <source>
        <dbReference type="EMBL" id="BCR03025.1"/>
    </source>
</evidence>
<evidence type="ECO:0000256" key="1">
    <source>
        <dbReference type="ARBA" id="ARBA00005558"/>
    </source>
</evidence>
<dbReference type="Pfam" id="PF26363">
    <property type="entry name" value="Phospholipase-like"/>
    <property type="match status" value="1"/>
</dbReference>
<dbReference type="InterPro" id="IPR017847">
    <property type="entry name" value="T6SS_RhsGE_Vgr_subset"/>
</dbReference>
<dbReference type="InterPro" id="IPR029058">
    <property type="entry name" value="AB_hydrolase_fold"/>
</dbReference>
<dbReference type="Gene3D" id="4.10.220.110">
    <property type="match status" value="1"/>
</dbReference>
<feature type="compositionally biased region" description="Basic and acidic residues" evidence="2">
    <location>
        <begin position="762"/>
        <end position="773"/>
    </location>
</feature>
<accession>A0ABM9SDD2</accession>
<dbReference type="SUPFAM" id="SSF69255">
    <property type="entry name" value="gp5 N-terminal domain-like"/>
    <property type="match status" value="1"/>
</dbReference>
<dbReference type="NCBIfam" id="TIGR01646">
    <property type="entry name" value="vgr_GE"/>
    <property type="match status" value="1"/>
</dbReference>
<comment type="similarity">
    <text evidence="1">Belongs to the VgrG protein family.</text>
</comment>
<dbReference type="Gene3D" id="3.55.50.10">
    <property type="entry name" value="Baseplate protein-like domains"/>
    <property type="match status" value="1"/>
</dbReference>
<dbReference type="Proteomes" id="UP001319827">
    <property type="component" value="Chromosome"/>
</dbReference>
<dbReference type="SUPFAM" id="SSF69349">
    <property type="entry name" value="Phage fibre proteins"/>
    <property type="match status" value="1"/>
</dbReference>
<dbReference type="RefSeq" id="WP_221250508.1">
    <property type="nucleotide sequence ID" value="NZ_AP024355.1"/>
</dbReference>
<sequence>MTDLSANPSGAFGLAAHLSQFALRVQGLAEDAFALQGFTGNSHGLSEDYLFSVVVEAETLVPPGEVVGAGAVLEIQRGGEAVLIHGLLSEFSLTGATTAGGYEYVAGLSSPLYPLKLSRRNRVFLGRSVPEIVQGVLTGAGLAAADFSLSLENDYPLREFTVQYGESDFDFLRRLIDAEGIFLRFESTRERAKVIFHDGVEQLPELSGGPLLYQVQTGSVRGRETVFALHPRAKLLTGEVQLRDYNYRTPEVGLEAHASGSTSGHGRGYRFGENFKSLQEGQGAARIRQQACDWQREVLTAESDCRGVAPGHKLAITGHPDPTCNGEFTVIEVEHQGDQKAGFAYGRRAQGMSYRNKMLLIPAGVPFRKPPAEKRPMHGVFTARIESPGGDYAYLDEQGRYRVRLGFDRAATPAGEASHPLRLLQPYSGENYGQHCPLHAGTEVAVACVNGDLDRPVILGALPNPDTPTPVTSANPSQNILRTWGGNELLMDDRKGAEKIELFTRERQNILSLDADRAGHRLRLASEEGEMEVQAAKTLLLESGDSHRLQSGGDHQISVENSQRLATKNQQIELQSATDIRHKAKENIRLQAEAENIELTAGRNLVMEVAEGMSVEVRNQNLSLQVQSGNLSIQASGAISVNGQGGGAILIGQSGGELEIAPDGAITIDSHTVEINGQSVNIQGSQNAQGGGGGFAGVQTTGALTAVSSNVNPSEGQIFQNANPGPDGSNSPGQGAKNDFGRMAVGEPSGISGPASFSSRAQELEAKKQRLAERQALIQKGREKTKNLSGKDKEKLQAATDRLDLNNRAVERARLADDVYNAPGEKEPPIGWKRSSNNPDDLPESLKDAVWEDPDSGFRAAFYESDIDGSKVLAFRGTADKAGWKNNLAQGLGFESVQYERSIMLASDIENAYPNGFEISGHSLGGGLTSAASIVTGAKGFSFNAAGLHPNTIKDYGLTRSAGEKLIDTYQVRGEVLTSAQSPLVNAFATPLGTGVRYLRQANPVSLYKAATGAKSLNLQPVWVYDAVGETHELPAVDENGQSQSIFKAGPVTRHGMENVINGIEKQKTDDKNAIEMALKST</sequence>
<proteinExistence type="inferred from homology"/>
<dbReference type="Pfam" id="PF05954">
    <property type="entry name" value="Phage_GPD"/>
    <property type="match status" value="1"/>
</dbReference>
<feature type="region of interest" description="Disordered" evidence="2">
    <location>
        <begin position="821"/>
        <end position="841"/>
    </location>
</feature>
<evidence type="ECO:0000313" key="5">
    <source>
        <dbReference type="Proteomes" id="UP001319827"/>
    </source>
</evidence>
<reference evidence="4 5" key="1">
    <citation type="journal article" date="2016" name="C (Basel)">
        <title>Selective Growth of and Electricity Production by Marine Exoelectrogenic Bacteria in Self-Aggregated Hydrogel of Microbially Reduced Graphene Oxide.</title>
        <authorList>
            <person name="Yoshida N."/>
            <person name="Goto Y."/>
            <person name="Miyata Y."/>
        </authorList>
    </citation>
    <scope>NUCLEOTIDE SEQUENCE [LARGE SCALE GENOMIC DNA]</scope>
    <source>
        <strain evidence="4 5">NIT-T3</strain>
    </source>
</reference>
<dbReference type="SUPFAM" id="SSF69279">
    <property type="entry name" value="Phage tail proteins"/>
    <property type="match status" value="2"/>
</dbReference>
<keyword evidence="5" id="KW-1185">Reference proteome</keyword>
<dbReference type="InterPro" id="IPR006533">
    <property type="entry name" value="T6SS_Vgr_RhsGE"/>
</dbReference>
<dbReference type="Gene3D" id="2.30.110.50">
    <property type="match status" value="1"/>
</dbReference>
<feature type="compositionally biased region" description="Basic and acidic residues" evidence="2">
    <location>
        <begin position="780"/>
        <end position="800"/>
    </location>
</feature>
<gene>
    <name evidence="4" type="ORF">DESUT3_00940</name>
</gene>
<feature type="region of interest" description="Disordered" evidence="2">
    <location>
        <begin position="713"/>
        <end position="800"/>
    </location>
</feature>
<dbReference type="Pfam" id="PF04717">
    <property type="entry name" value="Phage_base_V"/>
    <property type="match status" value="1"/>
</dbReference>
<name>A0ABM9SDD2_9BACT</name>
<protein>
    <recommendedName>
        <fullName evidence="3">Gp5/Type VI secretion system Vgr protein OB-fold domain-containing protein</fullName>
    </recommendedName>
</protein>
<dbReference type="InterPro" id="IPR037026">
    <property type="entry name" value="Vgr_OB-fold_dom_sf"/>
</dbReference>
<evidence type="ECO:0000259" key="3">
    <source>
        <dbReference type="Pfam" id="PF04717"/>
    </source>
</evidence>
<dbReference type="InterPro" id="IPR006531">
    <property type="entry name" value="Gp5/Vgr_OB"/>
</dbReference>
<dbReference type="EMBL" id="AP024355">
    <property type="protein sequence ID" value="BCR03025.1"/>
    <property type="molecule type" value="Genomic_DNA"/>
</dbReference>
<feature type="domain" description="Gp5/Type VI secretion system Vgr protein OB-fold" evidence="3">
    <location>
        <begin position="396"/>
        <end position="462"/>
    </location>
</feature>
<feature type="compositionally biased region" description="Polar residues" evidence="2">
    <location>
        <begin position="713"/>
        <end position="733"/>
    </location>
</feature>
<evidence type="ECO:0000256" key="2">
    <source>
        <dbReference type="SAM" id="MobiDB-lite"/>
    </source>
</evidence>
<dbReference type="NCBIfam" id="TIGR03361">
    <property type="entry name" value="VI_Rhs_Vgr"/>
    <property type="match status" value="1"/>
</dbReference>